<evidence type="ECO:0000313" key="2">
    <source>
        <dbReference type="Proteomes" id="UP000580250"/>
    </source>
</evidence>
<dbReference type="AlphaFoldDB" id="A0A6V7VUB0"/>
<reference evidence="1 2" key="1">
    <citation type="submission" date="2020-08" db="EMBL/GenBank/DDBJ databases">
        <authorList>
            <person name="Koutsovoulos G."/>
            <person name="Danchin GJ E."/>
        </authorList>
    </citation>
    <scope>NUCLEOTIDE SEQUENCE [LARGE SCALE GENOMIC DNA]</scope>
</reference>
<name>A0A6V7VUB0_MELEN</name>
<proteinExistence type="predicted"/>
<protein>
    <submittedName>
        <fullName evidence="1">Uncharacterized protein</fullName>
    </submittedName>
</protein>
<organism evidence="1 2">
    <name type="scientific">Meloidogyne enterolobii</name>
    <name type="common">Root-knot nematode worm</name>
    <name type="synonym">Meloidogyne mayaguensis</name>
    <dbReference type="NCBI Taxonomy" id="390850"/>
    <lineage>
        <taxon>Eukaryota</taxon>
        <taxon>Metazoa</taxon>
        <taxon>Ecdysozoa</taxon>
        <taxon>Nematoda</taxon>
        <taxon>Chromadorea</taxon>
        <taxon>Rhabditida</taxon>
        <taxon>Tylenchina</taxon>
        <taxon>Tylenchomorpha</taxon>
        <taxon>Tylenchoidea</taxon>
        <taxon>Meloidogynidae</taxon>
        <taxon>Meloidogyninae</taxon>
        <taxon>Meloidogyne</taxon>
    </lineage>
</organism>
<sequence length="320" mass="38571">MAKRFLENFDFWNIEKKFCEIYKFVKFWIKNEKLLKNKFWIDILDHLKYLPKYDINLFEDEIKCENEEQIKEAIETCFASDSFMEEMNISHYESLFNIIEDFDESIFKKISTKTALIKLVDYSLLEQLENQYPTIMHLSVMDPAHRWNLYRKALRMDIPEENMHEIDEEKYFSKAEHRINISILLSKLEIFEDILLHYLKNDEINEENKKFIQIKKIFSDVKGDAYSYLNYSSEYSVFILFSIVEMLQDRKAELIEKAKEGEAGYIIKEIFIRLNAINVILNDQKNDLNYFENCYNTVRKFLSSTHEKFLDKNLIKIKAS</sequence>
<dbReference type="EMBL" id="CAJEWN010000320">
    <property type="protein sequence ID" value="CAD2178495.1"/>
    <property type="molecule type" value="Genomic_DNA"/>
</dbReference>
<accession>A0A6V7VUB0</accession>
<gene>
    <name evidence="1" type="ORF">MENT_LOCUS30438</name>
</gene>
<evidence type="ECO:0000313" key="1">
    <source>
        <dbReference type="EMBL" id="CAD2178495.1"/>
    </source>
</evidence>
<comment type="caution">
    <text evidence="1">The sequence shown here is derived from an EMBL/GenBank/DDBJ whole genome shotgun (WGS) entry which is preliminary data.</text>
</comment>
<dbReference type="Proteomes" id="UP000580250">
    <property type="component" value="Unassembled WGS sequence"/>
</dbReference>